<keyword evidence="1" id="KW-0812">Transmembrane</keyword>
<reference evidence="2 3" key="2">
    <citation type="submission" date="2015-10" db="EMBL/GenBank/DDBJ databases">
        <title>Draft Genome Sequence of Prosthecomicrobium hirschii ATCC 27832.</title>
        <authorList>
            <person name="Daniel J."/>
            <person name="Givan S.A."/>
            <person name="Brun Y.V."/>
            <person name="Brown P.J."/>
        </authorList>
    </citation>
    <scope>NUCLEOTIDE SEQUENCE [LARGE SCALE GENOMIC DNA]</scope>
    <source>
        <strain evidence="2 3">16</strain>
    </source>
</reference>
<reference evidence="2 3" key="1">
    <citation type="submission" date="2015-09" db="EMBL/GenBank/DDBJ databases">
        <authorList>
            <person name="Jackson K.R."/>
            <person name="Lunt B.L."/>
            <person name="Fisher J.N.B."/>
            <person name="Gardner A.V."/>
            <person name="Bailey M.E."/>
            <person name="Deus L.M."/>
            <person name="Earl A.S."/>
            <person name="Gibby P.D."/>
            <person name="Hartmann K.A."/>
            <person name="Liu J.E."/>
            <person name="Manci A.M."/>
            <person name="Nielsen D.A."/>
            <person name="Solomon M.B."/>
            <person name="Breakwell D.P."/>
            <person name="Burnett S.H."/>
            <person name="Grose J.H."/>
        </authorList>
    </citation>
    <scope>NUCLEOTIDE SEQUENCE [LARGE SCALE GENOMIC DNA]</scope>
    <source>
        <strain evidence="2 3">16</strain>
    </source>
</reference>
<feature type="transmembrane region" description="Helical" evidence="1">
    <location>
        <begin position="28"/>
        <end position="45"/>
    </location>
</feature>
<feature type="transmembrane region" description="Helical" evidence="1">
    <location>
        <begin position="57"/>
        <end position="74"/>
    </location>
</feature>
<proteinExistence type="predicted"/>
<dbReference type="EMBL" id="LJYW01000001">
    <property type="protein sequence ID" value="KPL54480.1"/>
    <property type="molecule type" value="Genomic_DNA"/>
</dbReference>
<dbReference type="RefSeq" id="WP_054360647.1">
    <property type="nucleotide sequence ID" value="NZ_JAPCYQ010000001.1"/>
</dbReference>
<accession>A0A0P6VRP3</accession>
<gene>
    <name evidence="2" type="ORF">ABB55_21535</name>
</gene>
<evidence type="ECO:0000256" key="1">
    <source>
        <dbReference type="SAM" id="Phobius"/>
    </source>
</evidence>
<keyword evidence="3" id="KW-1185">Reference proteome</keyword>
<sequence length="168" mass="16834">MHLVTALAIVIGAMGGLATYVYLGPLAPYGLAIWATFIAWASFFHCGGNEAALRNSIFANLWGALCATVGLVLVTQISLGALPVTAGVWVGVSVAVMILGAHVPLFGAIPAAVYGYASTAAFALLADKLGTLLGGGLGTNPFLTIGASMIIGNLLGYVSGKIAGALAK</sequence>
<keyword evidence="1" id="KW-0472">Membrane</keyword>
<dbReference type="Pfam" id="PF06496">
    <property type="entry name" value="DUF1097"/>
    <property type="match status" value="1"/>
</dbReference>
<dbReference type="InterPro" id="IPR009476">
    <property type="entry name" value="DUF1097"/>
</dbReference>
<keyword evidence="1" id="KW-1133">Transmembrane helix</keyword>
<organism evidence="2 3">
    <name type="scientific">Prosthecodimorpha hirschii</name>
    <dbReference type="NCBI Taxonomy" id="665126"/>
    <lineage>
        <taxon>Bacteria</taxon>
        <taxon>Pseudomonadati</taxon>
        <taxon>Pseudomonadota</taxon>
        <taxon>Alphaproteobacteria</taxon>
        <taxon>Hyphomicrobiales</taxon>
        <taxon>Ancalomicrobiaceae</taxon>
        <taxon>Prosthecodimorpha</taxon>
    </lineage>
</organism>
<evidence type="ECO:0000313" key="3">
    <source>
        <dbReference type="Proteomes" id="UP000048984"/>
    </source>
</evidence>
<comment type="caution">
    <text evidence="2">The sequence shown here is derived from an EMBL/GenBank/DDBJ whole genome shotgun (WGS) entry which is preliminary data.</text>
</comment>
<evidence type="ECO:0000313" key="2">
    <source>
        <dbReference type="EMBL" id="KPL54480.1"/>
    </source>
</evidence>
<dbReference type="Proteomes" id="UP000048984">
    <property type="component" value="Unassembled WGS sequence"/>
</dbReference>
<dbReference type="OrthoDB" id="7861714at2"/>
<dbReference type="AlphaFoldDB" id="A0A0P6VRP3"/>
<feature type="transmembrane region" description="Helical" evidence="1">
    <location>
        <begin position="138"/>
        <end position="158"/>
    </location>
</feature>
<evidence type="ECO:0008006" key="4">
    <source>
        <dbReference type="Google" id="ProtNLM"/>
    </source>
</evidence>
<name>A0A0P6VRP3_9HYPH</name>
<protein>
    <recommendedName>
        <fullName evidence="4">DUF1097 domain-containing protein</fullName>
    </recommendedName>
</protein>